<gene>
    <name evidence="1" type="ORF">BDM02DRAFT_3144402</name>
</gene>
<comment type="caution">
    <text evidence="1">The sequence shown here is derived from an EMBL/GenBank/DDBJ whole genome shotgun (WGS) entry which is preliminary data.</text>
</comment>
<name>A0ACB6ZGT5_THEGA</name>
<keyword evidence="2" id="KW-1185">Reference proteome</keyword>
<reference evidence="1" key="1">
    <citation type="submission" date="2019-10" db="EMBL/GenBank/DDBJ databases">
        <authorList>
            <consortium name="DOE Joint Genome Institute"/>
            <person name="Kuo A."/>
            <person name="Miyauchi S."/>
            <person name="Kiss E."/>
            <person name="Drula E."/>
            <person name="Kohler A."/>
            <person name="Sanchez-Garcia M."/>
            <person name="Andreopoulos B."/>
            <person name="Barry K.W."/>
            <person name="Bonito G."/>
            <person name="Buee M."/>
            <person name="Carver A."/>
            <person name="Chen C."/>
            <person name="Cichocki N."/>
            <person name="Clum A."/>
            <person name="Culley D."/>
            <person name="Crous P.W."/>
            <person name="Fauchery L."/>
            <person name="Girlanda M."/>
            <person name="Hayes R."/>
            <person name="Keri Z."/>
            <person name="Labutti K."/>
            <person name="Lipzen A."/>
            <person name="Lombard V."/>
            <person name="Magnuson J."/>
            <person name="Maillard F."/>
            <person name="Morin E."/>
            <person name="Murat C."/>
            <person name="Nolan M."/>
            <person name="Ohm R."/>
            <person name="Pangilinan J."/>
            <person name="Pereira M."/>
            <person name="Perotto S."/>
            <person name="Peter M."/>
            <person name="Riley R."/>
            <person name="Sitrit Y."/>
            <person name="Stielow B."/>
            <person name="Szollosi G."/>
            <person name="Zifcakova L."/>
            <person name="Stursova M."/>
            <person name="Spatafora J.W."/>
            <person name="Tedersoo L."/>
            <person name="Vaario L.-M."/>
            <person name="Yamada A."/>
            <person name="Yan M."/>
            <person name="Wang P."/>
            <person name="Xu J."/>
            <person name="Bruns T."/>
            <person name="Baldrian P."/>
            <person name="Vilgalys R."/>
            <person name="Henrissat B."/>
            <person name="Grigoriev I.V."/>
            <person name="Hibbett D."/>
            <person name="Nagy L.G."/>
            <person name="Martin F.M."/>
        </authorList>
    </citation>
    <scope>NUCLEOTIDE SEQUENCE</scope>
    <source>
        <strain evidence="1">P2</strain>
    </source>
</reference>
<sequence length="532" mass="58845">MSETPTLYESSINDPGTIADERNLDAYVPDCLETPTPVNEPIEVKPVSWDGPHDPKNPQNWPASRKWLVTSVIGIITVNVTYASAAPVIDTFRIARHFHKSATIGYLITSMFLFGYVFGPAIWGPSSELIGRRAVLLVALSIYLLTFIGQALAHNMETLLVMRFLGGVFGSAPLATGGGLLADMWNIPGRTIPAAIFLTCVIVGPSIATIAGGFMRQNGLDWRWPIWVAMIYSGVCLLLLYFVIPETYGPVLLQWKARGLRKADPVRNKDVFAEHERGDWSLRGIIRRTLLRPVEMVLNEKILVFVTIYLSFVYGVLYSLFETLPIIFVVKRNFSPAHLGLIYAAVSTGILLGGAIYVWLLRNIGELAKEWEGFPPPEKRLTGAIIAGPLLVIGCFWLGWTGEYSHIPWYVPMLSTILIGCAVNMVFASFLSYLTDTYLMYTASAFAVNTVFRCAFGAAFPLFATAMFNRMGVNWACTLVGLVSIILCPIPIVFSKFGARIRGDSRFAPGFDLKFAARLKEKETRITSDSDA</sequence>
<evidence type="ECO:0000313" key="1">
    <source>
        <dbReference type="EMBL" id="KAF9648346.1"/>
    </source>
</evidence>
<reference evidence="1" key="2">
    <citation type="journal article" date="2020" name="Nat. Commun.">
        <title>Large-scale genome sequencing of mycorrhizal fungi provides insights into the early evolution of symbiotic traits.</title>
        <authorList>
            <person name="Miyauchi S."/>
            <person name="Kiss E."/>
            <person name="Kuo A."/>
            <person name="Drula E."/>
            <person name="Kohler A."/>
            <person name="Sanchez-Garcia M."/>
            <person name="Morin E."/>
            <person name="Andreopoulos B."/>
            <person name="Barry K.W."/>
            <person name="Bonito G."/>
            <person name="Buee M."/>
            <person name="Carver A."/>
            <person name="Chen C."/>
            <person name="Cichocki N."/>
            <person name="Clum A."/>
            <person name="Culley D."/>
            <person name="Crous P.W."/>
            <person name="Fauchery L."/>
            <person name="Girlanda M."/>
            <person name="Hayes R.D."/>
            <person name="Keri Z."/>
            <person name="LaButti K."/>
            <person name="Lipzen A."/>
            <person name="Lombard V."/>
            <person name="Magnuson J."/>
            <person name="Maillard F."/>
            <person name="Murat C."/>
            <person name="Nolan M."/>
            <person name="Ohm R.A."/>
            <person name="Pangilinan J."/>
            <person name="Pereira M.F."/>
            <person name="Perotto S."/>
            <person name="Peter M."/>
            <person name="Pfister S."/>
            <person name="Riley R."/>
            <person name="Sitrit Y."/>
            <person name="Stielow J.B."/>
            <person name="Szollosi G."/>
            <person name="Zifcakova L."/>
            <person name="Stursova M."/>
            <person name="Spatafora J.W."/>
            <person name="Tedersoo L."/>
            <person name="Vaario L.M."/>
            <person name="Yamada A."/>
            <person name="Yan M."/>
            <person name="Wang P."/>
            <person name="Xu J."/>
            <person name="Bruns T."/>
            <person name="Baldrian P."/>
            <person name="Vilgalys R."/>
            <person name="Dunand C."/>
            <person name="Henrissat B."/>
            <person name="Grigoriev I.V."/>
            <person name="Hibbett D."/>
            <person name="Nagy L.G."/>
            <person name="Martin F.M."/>
        </authorList>
    </citation>
    <scope>NUCLEOTIDE SEQUENCE</scope>
    <source>
        <strain evidence="1">P2</strain>
    </source>
</reference>
<accession>A0ACB6ZGT5</accession>
<protein>
    <submittedName>
        <fullName evidence="1">MFS general substrate transporter</fullName>
    </submittedName>
</protein>
<evidence type="ECO:0000313" key="2">
    <source>
        <dbReference type="Proteomes" id="UP000886501"/>
    </source>
</evidence>
<proteinExistence type="predicted"/>
<dbReference type="EMBL" id="MU118015">
    <property type="protein sequence ID" value="KAF9648346.1"/>
    <property type="molecule type" value="Genomic_DNA"/>
</dbReference>
<dbReference type="Proteomes" id="UP000886501">
    <property type="component" value="Unassembled WGS sequence"/>
</dbReference>
<organism evidence="1 2">
    <name type="scientific">Thelephora ganbajun</name>
    <name type="common">Ganba fungus</name>
    <dbReference type="NCBI Taxonomy" id="370292"/>
    <lineage>
        <taxon>Eukaryota</taxon>
        <taxon>Fungi</taxon>
        <taxon>Dikarya</taxon>
        <taxon>Basidiomycota</taxon>
        <taxon>Agaricomycotina</taxon>
        <taxon>Agaricomycetes</taxon>
        <taxon>Thelephorales</taxon>
        <taxon>Thelephoraceae</taxon>
        <taxon>Thelephora</taxon>
    </lineage>
</organism>